<evidence type="ECO:0000256" key="13">
    <source>
        <dbReference type="ARBA" id="ARBA00023295"/>
    </source>
</evidence>
<comment type="subcellular location">
    <subcellularLocation>
        <location evidence="2">Cytoplasm</location>
        <location evidence="2">Cytoskeleton</location>
    </subcellularLocation>
    <subcellularLocation>
        <location evidence="3">Membrane</location>
    </subcellularLocation>
</comment>
<evidence type="ECO:0000256" key="15">
    <source>
        <dbReference type="SAM" id="SignalP"/>
    </source>
</evidence>
<evidence type="ECO:0000256" key="12">
    <source>
        <dbReference type="ARBA" id="ARBA00023288"/>
    </source>
</evidence>
<dbReference type="FunFam" id="3.40.50.1700:FF:000001">
    <property type="entry name" value="probable beta-D-xylosidase 2"/>
    <property type="match status" value="1"/>
</dbReference>
<evidence type="ECO:0000256" key="2">
    <source>
        <dbReference type="ARBA" id="ARBA00004245"/>
    </source>
</evidence>
<dbReference type="GO" id="GO:0015031">
    <property type="term" value="P:protein transport"/>
    <property type="evidence" value="ECO:0007669"/>
    <property type="project" value="UniProtKB-KW"/>
</dbReference>
<dbReference type="Pfam" id="PF01915">
    <property type="entry name" value="Glyco_hydro_3_C"/>
    <property type="match status" value="1"/>
</dbReference>
<keyword evidence="9" id="KW-0813">Transport</keyword>
<comment type="similarity">
    <text evidence="4">Belongs to the ATG8 family.</text>
</comment>
<keyword evidence="12 14" id="KW-0449">Lipoprotein</keyword>
<dbReference type="InterPro" id="IPR001764">
    <property type="entry name" value="Glyco_hydro_3_N"/>
</dbReference>
<sequence length="860" mass="94596">MAISGMLFFSLFVASISATTDMFSLSDNDVGHVCNPSRFAKLGMDITKFAYCNSSLPYEVRAKDLVDRMTLGEKVQQMGNKASGVARIGLPRYEWWSEALHGVSNTGPGTFFDDVVPGATSFPTVILTAASFNQSLWKNIGEVVSTEARAMHNIGRAGLTFWSPNINVVRDPRWGRILETPGEDPFVVGKYATNYVRGLQDVKGYENVTDLNSRPLKVASCCKHYTAYDLDAWSGIDRLHFNAKVTEQDMMETFLRPFEMCVKDGDVSSVMCSFNRVNGIPTCADSNLLKDTIRGKWDLHGYIVSDCDSIEVIVDDHKWLGDTKEEASAQVLKAGLDLDCGVYYPDNLQNSVREGLVREAEIDRSLKYLYVVLMRLGFFDGNPSLQSLGKAHVCSPQHLELALEAAREGIVLLKNDENLLPLDSSKFDSLAIVGPHGNATTDMIGNYAGVPCKTVSPLEAFSGLNKKVSYAMGCTDVLCKDDALIFNAVESAKNSEVTLLFVGLNLKLEAEGLDREDLLLPGHQTQLIDQVAQAANGPVILVIISAGGVDISFAKKNPKIKSILWAGYPGEKGGSAILDVVMGKYNPGGRLPVTWYEADYANQIPMTSMPLRPIDSLKYPGRTYKFYNGSTVYPFGYGLSYTQFKYELVSSTNKLDVKLGPLQQCHALNFEDPNFNPECAAAVVDELSCDDKVSLQISVKNVGTKDGSEVVMVYSRPPKGILGTPIKQLIGFERVFVAAGGSQNVDFELDACKSFNLIDASAYNVLPSGSHTIEVIIERYSRTDLAEMEKKKYLIPRDMSVGQFIHILSTRLHLTPGKALFVFVKNTLPQTASCMDAVYEAYKDDDGFLYMCYSSEKTFG</sequence>
<organism evidence="17 18">
    <name type="scientific">Rhamnella rubrinervis</name>
    <dbReference type="NCBI Taxonomy" id="2594499"/>
    <lineage>
        <taxon>Eukaryota</taxon>
        <taxon>Viridiplantae</taxon>
        <taxon>Streptophyta</taxon>
        <taxon>Embryophyta</taxon>
        <taxon>Tracheophyta</taxon>
        <taxon>Spermatophyta</taxon>
        <taxon>Magnoliopsida</taxon>
        <taxon>eudicotyledons</taxon>
        <taxon>Gunneridae</taxon>
        <taxon>Pentapetalae</taxon>
        <taxon>rosids</taxon>
        <taxon>fabids</taxon>
        <taxon>Rosales</taxon>
        <taxon>Rhamnaceae</taxon>
        <taxon>rhamnoid group</taxon>
        <taxon>Rhamneae</taxon>
        <taxon>Rhamnella</taxon>
    </lineage>
</organism>
<dbReference type="PANTHER" id="PTHR42721:SF11">
    <property type="entry name" value="BETA-D-XYLOSIDASE 5-RELATED"/>
    <property type="match status" value="1"/>
</dbReference>
<protein>
    <recommendedName>
        <fullName evidence="16">Fibronectin type III-like domain-containing protein</fullName>
    </recommendedName>
</protein>
<dbReference type="GO" id="GO:0046556">
    <property type="term" value="F:alpha-L-arabinofuranosidase activity"/>
    <property type="evidence" value="ECO:0007669"/>
    <property type="project" value="TreeGrafter"/>
</dbReference>
<evidence type="ECO:0000256" key="11">
    <source>
        <dbReference type="ARBA" id="ARBA00023212"/>
    </source>
</evidence>
<dbReference type="InterPro" id="IPR017853">
    <property type="entry name" value="GH"/>
</dbReference>
<dbReference type="GO" id="GO:0005776">
    <property type="term" value="C:autophagosome"/>
    <property type="evidence" value="ECO:0007669"/>
    <property type="project" value="UniProtKB-ARBA"/>
</dbReference>
<dbReference type="InterPro" id="IPR036962">
    <property type="entry name" value="Glyco_hydro_3_N_sf"/>
</dbReference>
<keyword evidence="8" id="KW-0378">Hydrolase</keyword>
<feature type="chain" id="PRO_5035464184" description="Fibronectin type III-like domain-containing protein" evidence="15">
    <location>
        <begin position="19"/>
        <end position="860"/>
    </location>
</feature>
<keyword evidence="11" id="KW-0206">Cytoskeleton</keyword>
<evidence type="ECO:0000313" key="18">
    <source>
        <dbReference type="Proteomes" id="UP000796880"/>
    </source>
</evidence>
<dbReference type="EMBL" id="VOIH02000001">
    <property type="protein sequence ID" value="KAF3456462.1"/>
    <property type="molecule type" value="Genomic_DNA"/>
</dbReference>
<dbReference type="PANTHER" id="PTHR42721">
    <property type="entry name" value="SUGAR HYDROLASE-RELATED"/>
    <property type="match status" value="1"/>
</dbReference>
<dbReference type="FunFam" id="3.20.20.300:FF:000010">
    <property type="entry name" value="Putative beta-D-xylosidase 5"/>
    <property type="match status" value="1"/>
</dbReference>
<keyword evidence="10" id="KW-0472">Membrane</keyword>
<dbReference type="Proteomes" id="UP000796880">
    <property type="component" value="Unassembled WGS sequence"/>
</dbReference>
<dbReference type="GO" id="GO:0005874">
    <property type="term" value="C:microtubule"/>
    <property type="evidence" value="ECO:0007669"/>
    <property type="project" value="UniProtKB-KW"/>
</dbReference>
<evidence type="ECO:0000259" key="16">
    <source>
        <dbReference type="SMART" id="SM01217"/>
    </source>
</evidence>
<dbReference type="Pfam" id="PF02991">
    <property type="entry name" value="ATG8"/>
    <property type="match status" value="1"/>
</dbReference>
<evidence type="ECO:0000256" key="6">
    <source>
        <dbReference type="ARBA" id="ARBA00022729"/>
    </source>
</evidence>
<keyword evidence="5" id="KW-0493">Microtubule</keyword>
<keyword evidence="6 15" id="KW-0732">Signal</keyword>
<dbReference type="Pfam" id="PF00933">
    <property type="entry name" value="Glyco_hydro_3"/>
    <property type="match status" value="1"/>
</dbReference>
<dbReference type="InterPro" id="IPR044993">
    <property type="entry name" value="BXL"/>
</dbReference>
<dbReference type="GO" id="GO:0016020">
    <property type="term" value="C:membrane"/>
    <property type="evidence" value="ECO:0007669"/>
    <property type="project" value="UniProtKB-SubCell"/>
</dbReference>
<evidence type="ECO:0000256" key="1">
    <source>
        <dbReference type="ARBA" id="ARBA00003307"/>
    </source>
</evidence>
<feature type="signal peptide" evidence="15">
    <location>
        <begin position="1"/>
        <end position="18"/>
    </location>
</feature>
<dbReference type="InterPro" id="IPR002772">
    <property type="entry name" value="Glyco_hydro_3_C"/>
</dbReference>
<dbReference type="SMART" id="SM01217">
    <property type="entry name" value="Fn3_like"/>
    <property type="match status" value="1"/>
</dbReference>
<dbReference type="CDD" id="cd16108">
    <property type="entry name" value="Ubl_ATG8_like"/>
    <property type="match status" value="1"/>
</dbReference>
<feature type="domain" description="Fibronectin type III-like" evidence="16">
    <location>
        <begin position="709"/>
        <end position="781"/>
    </location>
</feature>
<feature type="lipid moiety-binding region" description="Phosphatidylserine amidated glycine; alternate" evidence="14">
    <location>
        <position position="860"/>
    </location>
</feature>
<evidence type="ECO:0000313" key="17">
    <source>
        <dbReference type="EMBL" id="KAF3456462.1"/>
    </source>
</evidence>
<evidence type="ECO:0000256" key="5">
    <source>
        <dbReference type="ARBA" id="ARBA00022701"/>
    </source>
</evidence>
<evidence type="ECO:0000256" key="14">
    <source>
        <dbReference type="PIRSR" id="PIRSR604241-50"/>
    </source>
</evidence>
<evidence type="ECO:0000256" key="4">
    <source>
        <dbReference type="ARBA" id="ARBA00007293"/>
    </source>
</evidence>
<dbReference type="InterPro" id="IPR029071">
    <property type="entry name" value="Ubiquitin-like_domsf"/>
</dbReference>
<keyword evidence="7" id="KW-0833">Ubl conjugation pathway</keyword>
<keyword evidence="13" id="KW-0326">Glycosidase</keyword>
<keyword evidence="18" id="KW-1185">Reference proteome</keyword>
<evidence type="ECO:0000256" key="3">
    <source>
        <dbReference type="ARBA" id="ARBA00004370"/>
    </source>
</evidence>
<evidence type="ECO:0000256" key="7">
    <source>
        <dbReference type="ARBA" id="ARBA00022786"/>
    </source>
</evidence>
<dbReference type="SUPFAM" id="SSF51445">
    <property type="entry name" value="(Trans)glycosidases"/>
    <property type="match status" value="1"/>
</dbReference>
<gene>
    <name evidence="17" type="ORF">FNV43_RR01112</name>
</gene>
<dbReference type="Gene3D" id="3.20.20.300">
    <property type="entry name" value="Glycoside hydrolase, family 3, N-terminal domain"/>
    <property type="match status" value="1"/>
</dbReference>
<dbReference type="Gene3D" id="3.10.20.90">
    <property type="entry name" value="Phosphatidylinositol 3-kinase Catalytic Subunit, Chain A, domain 1"/>
    <property type="match status" value="1"/>
</dbReference>
<evidence type="ECO:0000256" key="9">
    <source>
        <dbReference type="ARBA" id="ARBA00022927"/>
    </source>
</evidence>
<dbReference type="AlphaFoldDB" id="A0A8K0HP84"/>
<proteinExistence type="inferred from homology"/>
<accession>A0A8K0HP84</accession>
<comment type="caution">
    <text evidence="17">The sequence shown here is derived from an EMBL/GenBank/DDBJ whole genome shotgun (WGS) entry which is preliminary data.</text>
</comment>
<keyword evidence="11" id="KW-0963">Cytoplasm</keyword>
<dbReference type="InterPro" id="IPR026891">
    <property type="entry name" value="Fn3-like"/>
</dbReference>
<dbReference type="GO" id="GO:0045493">
    <property type="term" value="P:xylan catabolic process"/>
    <property type="evidence" value="ECO:0007669"/>
    <property type="project" value="InterPro"/>
</dbReference>
<dbReference type="InterPro" id="IPR036881">
    <property type="entry name" value="Glyco_hydro_3_C_sf"/>
</dbReference>
<name>A0A8K0HP84_9ROSA</name>
<dbReference type="OrthoDB" id="47059at2759"/>
<dbReference type="Gene3D" id="3.40.50.1700">
    <property type="entry name" value="Glycoside hydrolase family 3 C-terminal domain"/>
    <property type="match status" value="1"/>
</dbReference>
<comment type="function">
    <text evidence="1">Ubiquitin-like modifier involved in autophagosomes formation. May mediate the delivery of the autophagosomes to the vacuole via the microtubule cytoskeleton.</text>
</comment>
<evidence type="ECO:0000256" key="10">
    <source>
        <dbReference type="ARBA" id="ARBA00023136"/>
    </source>
</evidence>
<reference evidence="17" key="1">
    <citation type="submission" date="2020-03" db="EMBL/GenBank/DDBJ databases">
        <title>A high-quality chromosome-level genome assembly of a woody plant with both climbing and erect habits, Rhamnella rubrinervis.</title>
        <authorList>
            <person name="Lu Z."/>
            <person name="Yang Y."/>
            <person name="Zhu X."/>
            <person name="Sun Y."/>
        </authorList>
    </citation>
    <scope>NUCLEOTIDE SEQUENCE</scope>
    <source>
        <strain evidence="17">BYM</strain>
        <tissue evidence="17">Leaf</tissue>
    </source>
</reference>
<evidence type="ECO:0000256" key="8">
    <source>
        <dbReference type="ARBA" id="ARBA00022801"/>
    </source>
</evidence>
<dbReference type="InterPro" id="IPR004241">
    <property type="entry name" value="Atg8-like"/>
</dbReference>
<dbReference type="SUPFAM" id="SSF52279">
    <property type="entry name" value="Beta-D-glucan exohydrolase, C-terminal domain"/>
    <property type="match status" value="1"/>
</dbReference>
<dbReference type="SUPFAM" id="SSF54236">
    <property type="entry name" value="Ubiquitin-like"/>
    <property type="match status" value="1"/>
</dbReference>
<keyword evidence="9" id="KW-0653">Protein transport</keyword>
<dbReference type="GO" id="GO:0009044">
    <property type="term" value="F:xylan 1,4-beta-xylosidase activity"/>
    <property type="evidence" value="ECO:0007669"/>
    <property type="project" value="InterPro"/>
</dbReference>
<dbReference type="GO" id="GO:0031222">
    <property type="term" value="P:arabinan catabolic process"/>
    <property type="evidence" value="ECO:0007669"/>
    <property type="project" value="TreeGrafter"/>
</dbReference>